<dbReference type="EMBL" id="LOHF01000048">
    <property type="protein sequence ID" value="OUM70727.1"/>
    <property type="molecule type" value="Genomic_DNA"/>
</dbReference>
<comment type="caution">
    <text evidence="1">The sequence shown here is derived from an EMBL/GenBank/DDBJ whole genome shotgun (WGS) entry which is preliminary data.</text>
</comment>
<organism evidence="1 2">
    <name type="scientific">Pseudomonas caspiana</name>
    <dbReference type="NCBI Taxonomy" id="1451454"/>
    <lineage>
        <taxon>Bacteria</taxon>
        <taxon>Pseudomonadati</taxon>
        <taxon>Pseudomonadota</taxon>
        <taxon>Gammaproteobacteria</taxon>
        <taxon>Pseudomonadales</taxon>
        <taxon>Pseudomonadaceae</taxon>
        <taxon>Pseudomonas</taxon>
    </lineage>
</organism>
<evidence type="ECO:0008006" key="3">
    <source>
        <dbReference type="Google" id="ProtNLM"/>
    </source>
</evidence>
<name>A0A1Y3NT47_9PSED</name>
<proteinExistence type="predicted"/>
<protein>
    <recommendedName>
        <fullName evidence="3">Type III secretion protein</fullName>
    </recommendedName>
</protein>
<keyword evidence="2" id="KW-1185">Reference proteome</keyword>
<evidence type="ECO:0000313" key="2">
    <source>
        <dbReference type="Proteomes" id="UP000195440"/>
    </source>
</evidence>
<sequence length="73" mass="8112">MSTNALERRLDNNYDRASRNYEYASEAAADDPSVENMQAIFEETMNTTSANFALTQALSAKHGMTKSVLDGFQ</sequence>
<gene>
    <name evidence="1" type="ORF">AUC60_27070</name>
</gene>
<dbReference type="Proteomes" id="UP000195440">
    <property type="component" value="Unassembled WGS sequence"/>
</dbReference>
<dbReference type="AlphaFoldDB" id="A0A1Y3NT47"/>
<dbReference type="Pfam" id="PF06266">
    <property type="entry name" value="HrpF"/>
    <property type="match status" value="1"/>
</dbReference>
<dbReference type="OrthoDB" id="6626770at2"/>
<dbReference type="RefSeq" id="WP_049827156.1">
    <property type="nucleotide sequence ID" value="NZ_CP167995.1"/>
</dbReference>
<reference evidence="1 2" key="1">
    <citation type="journal article" date="2017" name="Syst. Appl. Microbiol.">
        <title>Pseudomonas caspiana sp. nov., a citrus pathogen in the Pseudomonas syringae phylogenetic group.</title>
        <authorList>
            <person name="Busquets A."/>
            <person name="Gomila M."/>
            <person name="Beiki F."/>
            <person name="Mulet M."/>
            <person name="Rahimian H."/>
            <person name="Garcia-Valdes E."/>
            <person name="Lalucat J."/>
        </authorList>
    </citation>
    <scope>NUCLEOTIDE SEQUENCE [LARGE SCALE GENOMIC DNA]</scope>
    <source>
        <strain evidence="1 2">FBF102</strain>
    </source>
</reference>
<evidence type="ECO:0000313" key="1">
    <source>
        <dbReference type="EMBL" id="OUM70727.1"/>
    </source>
</evidence>
<dbReference type="InterPro" id="IPR009371">
    <property type="entry name" value="T3SS_HrpF"/>
</dbReference>
<accession>A0A1Y3NT47</accession>